<gene>
    <name evidence="1" type="ORF">MMYC01_210106</name>
</gene>
<dbReference type="OrthoDB" id="2378324at2759"/>
<dbReference type="SUPFAM" id="SSF109604">
    <property type="entry name" value="HD-domain/PDEase-like"/>
    <property type="match status" value="1"/>
</dbReference>
<evidence type="ECO:0008006" key="3">
    <source>
        <dbReference type="Google" id="ProtNLM"/>
    </source>
</evidence>
<comment type="caution">
    <text evidence="1">The sequence shown here is derived from an EMBL/GenBank/DDBJ whole genome shotgun (WGS) entry which is preliminary data.</text>
</comment>
<dbReference type="VEuPathDB" id="FungiDB:MMYC01_210106"/>
<dbReference type="STRING" id="100816.A0A175VR57"/>
<name>A0A175VR57_9PEZI</name>
<dbReference type="AlphaFoldDB" id="A0A175VR57"/>
<dbReference type="Proteomes" id="UP000078237">
    <property type="component" value="Unassembled WGS sequence"/>
</dbReference>
<sequence length="302" mass="32123">MCQIPVSESPAAGLSAGAISPAVHALVPDHPACAEALALAESSLPDSILFHSLRVYLYAQGFIDAATPADEPEPSPSLTPPAPLPTHVLFVSCILHDIAIHPRYDTTPSRFEVAAADEAAALLSRYDIDAPLIREAWLAMALHTSPGIAEPLGGGIRALRLGVRADFGLAPLPESFPALEGAGKELSENGAAGIIGWIQRELPRLGVERELGDAVVDQAIRAGEAKDGTYRRTTFDKFGILGVYSALLAILPEFDISFTMLTVAITEGLTETYIPARSYVKINAVFARHPALKQHHSHFALS</sequence>
<evidence type="ECO:0000313" key="1">
    <source>
        <dbReference type="EMBL" id="KXX73689.1"/>
    </source>
</evidence>
<accession>A0A175VR57</accession>
<evidence type="ECO:0000313" key="2">
    <source>
        <dbReference type="Proteomes" id="UP000078237"/>
    </source>
</evidence>
<dbReference type="PANTHER" id="PTHR35569">
    <property type="entry name" value="CYANAMIDE HYDRATASE DDI2-RELATED"/>
    <property type="match status" value="1"/>
</dbReference>
<keyword evidence="2" id="KW-1185">Reference proteome</keyword>
<protein>
    <recommendedName>
        <fullName evidence="3">HD/PDEase domain-containing protein</fullName>
    </recommendedName>
</protein>
<dbReference type="Gene3D" id="1.10.3210.10">
    <property type="entry name" value="Hypothetical protein af1432"/>
    <property type="match status" value="1"/>
</dbReference>
<reference evidence="1 2" key="1">
    <citation type="journal article" date="2016" name="Genome Announc.">
        <title>Genome Sequence of Madurella mycetomatis mm55, Isolated from a Human Mycetoma Case in Sudan.</title>
        <authorList>
            <person name="Smit S."/>
            <person name="Derks M.F."/>
            <person name="Bervoets S."/>
            <person name="Fahal A."/>
            <person name="van Leeuwen W."/>
            <person name="van Belkum A."/>
            <person name="van de Sande W.W."/>
        </authorList>
    </citation>
    <scope>NUCLEOTIDE SEQUENCE [LARGE SCALE GENOMIC DNA]</scope>
    <source>
        <strain evidence="2">mm55</strain>
    </source>
</reference>
<dbReference type="EMBL" id="LCTW02000435">
    <property type="protein sequence ID" value="KXX73689.1"/>
    <property type="molecule type" value="Genomic_DNA"/>
</dbReference>
<proteinExistence type="predicted"/>
<dbReference type="PANTHER" id="PTHR35569:SF1">
    <property type="entry name" value="CYANAMIDE HYDRATASE DDI2-RELATED"/>
    <property type="match status" value="1"/>
</dbReference>
<organism evidence="1 2">
    <name type="scientific">Madurella mycetomatis</name>
    <dbReference type="NCBI Taxonomy" id="100816"/>
    <lineage>
        <taxon>Eukaryota</taxon>
        <taxon>Fungi</taxon>
        <taxon>Dikarya</taxon>
        <taxon>Ascomycota</taxon>
        <taxon>Pezizomycotina</taxon>
        <taxon>Sordariomycetes</taxon>
        <taxon>Sordariomycetidae</taxon>
        <taxon>Sordariales</taxon>
        <taxon>Sordariales incertae sedis</taxon>
        <taxon>Madurella</taxon>
    </lineage>
</organism>